<keyword evidence="4 6" id="KW-1133">Transmembrane helix</keyword>
<keyword evidence="9" id="KW-1185">Reference proteome</keyword>
<evidence type="ECO:0000256" key="2">
    <source>
        <dbReference type="ARBA" id="ARBA00022475"/>
    </source>
</evidence>
<dbReference type="Proteomes" id="UP000595894">
    <property type="component" value="Chromosome"/>
</dbReference>
<accession>A0A974S4I3</accession>
<name>A0A974S4I3_9SPHN</name>
<keyword evidence="2" id="KW-1003">Cell membrane</keyword>
<dbReference type="PANTHER" id="PTHR43124:SF3">
    <property type="entry name" value="CHLORAMPHENICOL EFFLUX PUMP RV0191"/>
    <property type="match status" value="1"/>
</dbReference>
<dbReference type="Gene3D" id="1.20.1250.20">
    <property type="entry name" value="MFS general substrate transporter like domains"/>
    <property type="match status" value="1"/>
</dbReference>
<feature type="domain" description="Major facilitator superfamily (MFS) profile" evidence="7">
    <location>
        <begin position="24"/>
        <end position="391"/>
    </location>
</feature>
<reference evidence="9" key="1">
    <citation type="submission" date="2020-09" db="EMBL/GenBank/DDBJ databases">
        <title>Sphingomonas sp., a new species isolated from pork steak.</title>
        <authorList>
            <person name="Heidler von Heilborn D."/>
        </authorList>
    </citation>
    <scope>NUCLEOTIDE SEQUENCE [LARGE SCALE GENOMIC DNA]</scope>
</reference>
<comment type="subcellular location">
    <subcellularLocation>
        <location evidence="1">Cell membrane</location>
        <topology evidence="1">Multi-pass membrane protein</topology>
    </subcellularLocation>
</comment>
<feature type="transmembrane region" description="Helical" evidence="6">
    <location>
        <begin position="90"/>
        <end position="109"/>
    </location>
</feature>
<feature type="transmembrane region" description="Helical" evidence="6">
    <location>
        <begin position="282"/>
        <end position="300"/>
    </location>
</feature>
<organism evidence="8 9">
    <name type="scientific">Sphingomonas aliaeris</name>
    <dbReference type="NCBI Taxonomy" id="2759526"/>
    <lineage>
        <taxon>Bacteria</taxon>
        <taxon>Pseudomonadati</taxon>
        <taxon>Pseudomonadota</taxon>
        <taxon>Alphaproteobacteria</taxon>
        <taxon>Sphingomonadales</taxon>
        <taxon>Sphingomonadaceae</taxon>
        <taxon>Sphingomonas</taxon>
    </lineage>
</organism>
<evidence type="ECO:0000256" key="1">
    <source>
        <dbReference type="ARBA" id="ARBA00004651"/>
    </source>
</evidence>
<feature type="transmembrane region" description="Helical" evidence="6">
    <location>
        <begin position="216"/>
        <end position="243"/>
    </location>
</feature>
<dbReference type="PROSITE" id="PS50850">
    <property type="entry name" value="MFS"/>
    <property type="match status" value="1"/>
</dbReference>
<dbReference type="GO" id="GO:0022857">
    <property type="term" value="F:transmembrane transporter activity"/>
    <property type="evidence" value="ECO:0007669"/>
    <property type="project" value="InterPro"/>
</dbReference>
<feature type="transmembrane region" description="Helical" evidence="6">
    <location>
        <begin position="176"/>
        <end position="196"/>
    </location>
</feature>
<evidence type="ECO:0000256" key="4">
    <source>
        <dbReference type="ARBA" id="ARBA00022989"/>
    </source>
</evidence>
<dbReference type="KEGG" id="sari:H5J25_02115"/>
<dbReference type="InterPro" id="IPR020846">
    <property type="entry name" value="MFS_dom"/>
</dbReference>
<sequence>MPPSSKKRRVEASVAPRSKLPTAALAGLAASGFLCIVTETLPAGLLPQIASGLQISEAIAGQLVAVYALGSLLAAIPLTSLTQGLRRRPVLLTTIICFVVGNTLTAWAGSITVVLVARFVAGCAAGLAWGILAGYARSIVRADQTGPAMALAMVGVPLALSLGVPIGTFLGGLVGWRGSFLILSALSVVLIGWIIFKVPDAPGRTGDDRPSLRRVVATPGIIPILLVILAWMTGHNILYTYIAPFATAASVRVDLVLLAFGISSLVGIWIVGRLVDRMLRMLVLLAIGSFAAVAVFLSLIGGQGLAVYAAAVVWGLGFGGAGAMMQTASADAAGDGVDLAQAMVTTAWNLAIAAGGSFGGVLLTTGGTTLLPPAVAALAVAAFLITLAARRFAFPPGHRTPLTTDPTISSTSHPFLRKVAAPDDVR</sequence>
<feature type="transmembrane region" description="Helical" evidence="6">
    <location>
        <begin position="306"/>
        <end position="325"/>
    </location>
</feature>
<evidence type="ECO:0000313" key="8">
    <source>
        <dbReference type="EMBL" id="QQV77623.1"/>
    </source>
</evidence>
<protein>
    <submittedName>
        <fullName evidence="8">MFS transporter</fullName>
    </submittedName>
</protein>
<evidence type="ECO:0000256" key="6">
    <source>
        <dbReference type="SAM" id="Phobius"/>
    </source>
</evidence>
<feature type="transmembrane region" description="Helical" evidence="6">
    <location>
        <begin position="255"/>
        <end position="275"/>
    </location>
</feature>
<dbReference type="PANTHER" id="PTHR43124">
    <property type="entry name" value="PURINE EFFLUX PUMP PBUE"/>
    <property type="match status" value="1"/>
</dbReference>
<evidence type="ECO:0000256" key="5">
    <source>
        <dbReference type="ARBA" id="ARBA00023136"/>
    </source>
</evidence>
<feature type="transmembrane region" description="Helical" evidence="6">
    <location>
        <begin position="346"/>
        <end position="364"/>
    </location>
</feature>
<dbReference type="Pfam" id="PF07690">
    <property type="entry name" value="MFS_1"/>
    <property type="match status" value="1"/>
</dbReference>
<dbReference type="GO" id="GO:0005886">
    <property type="term" value="C:plasma membrane"/>
    <property type="evidence" value="ECO:0007669"/>
    <property type="project" value="UniProtKB-SubCell"/>
</dbReference>
<feature type="transmembrane region" description="Helical" evidence="6">
    <location>
        <begin position="370"/>
        <end position="389"/>
    </location>
</feature>
<evidence type="ECO:0000259" key="7">
    <source>
        <dbReference type="PROSITE" id="PS50850"/>
    </source>
</evidence>
<dbReference type="EMBL" id="CP061035">
    <property type="protein sequence ID" value="QQV77623.1"/>
    <property type="molecule type" value="Genomic_DNA"/>
</dbReference>
<dbReference type="InterPro" id="IPR011701">
    <property type="entry name" value="MFS"/>
</dbReference>
<proteinExistence type="predicted"/>
<dbReference type="InterPro" id="IPR036259">
    <property type="entry name" value="MFS_trans_sf"/>
</dbReference>
<feature type="transmembrane region" description="Helical" evidence="6">
    <location>
        <begin position="148"/>
        <end position="170"/>
    </location>
</feature>
<keyword evidence="5 6" id="KW-0472">Membrane</keyword>
<keyword evidence="3 6" id="KW-0812">Transmembrane</keyword>
<dbReference type="SUPFAM" id="SSF103473">
    <property type="entry name" value="MFS general substrate transporter"/>
    <property type="match status" value="1"/>
</dbReference>
<feature type="transmembrane region" description="Helical" evidence="6">
    <location>
        <begin position="59"/>
        <end position="78"/>
    </location>
</feature>
<dbReference type="RefSeq" id="WP_202094284.1">
    <property type="nucleotide sequence ID" value="NZ_CP061035.1"/>
</dbReference>
<gene>
    <name evidence="8" type="ORF">H5J25_02115</name>
</gene>
<dbReference type="InterPro" id="IPR050189">
    <property type="entry name" value="MFS_Efflux_Transporters"/>
</dbReference>
<evidence type="ECO:0000256" key="3">
    <source>
        <dbReference type="ARBA" id="ARBA00022692"/>
    </source>
</evidence>
<evidence type="ECO:0000313" key="9">
    <source>
        <dbReference type="Proteomes" id="UP000595894"/>
    </source>
</evidence>
<feature type="transmembrane region" description="Helical" evidence="6">
    <location>
        <begin position="115"/>
        <end position="136"/>
    </location>
</feature>
<dbReference type="AlphaFoldDB" id="A0A974S4I3"/>
<dbReference type="CDD" id="cd17324">
    <property type="entry name" value="MFS_NepI_like"/>
    <property type="match status" value="1"/>
</dbReference>